<comment type="similarity">
    <text evidence="1">Belongs to the caleosin family.</text>
</comment>
<evidence type="ECO:0000256" key="2">
    <source>
        <dbReference type="SAM" id="Phobius"/>
    </source>
</evidence>
<keyword evidence="2" id="KW-0812">Transmembrane</keyword>
<keyword evidence="2" id="KW-0472">Membrane</keyword>
<dbReference type="PANTHER" id="PTHR31495">
    <property type="entry name" value="PEROXYGENASE 3-RELATED"/>
    <property type="match status" value="1"/>
</dbReference>
<reference evidence="4" key="2">
    <citation type="journal article" date="2015" name="Data Brief">
        <title>Shoot transcriptome of the giant reed, Arundo donax.</title>
        <authorList>
            <person name="Barrero R.A."/>
            <person name="Guerrero F.D."/>
            <person name="Moolhuijzen P."/>
            <person name="Goolsby J.A."/>
            <person name="Tidwell J."/>
            <person name="Bellgard S.E."/>
            <person name="Bellgard M.I."/>
        </authorList>
    </citation>
    <scope>NUCLEOTIDE SEQUENCE</scope>
    <source>
        <tissue evidence="4">Shoot tissue taken approximately 20 cm above the soil surface</tissue>
    </source>
</reference>
<dbReference type="InterPro" id="IPR007736">
    <property type="entry name" value="Caleosin-related"/>
</dbReference>
<reference evidence="4" key="1">
    <citation type="submission" date="2014-09" db="EMBL/GenBank/DDBJ databases">
        <authorList>
            <person name="Magalhaes I.L.F."/>
            <person name="Oliveira U."/>
            <person name="Santos F.R."/>
            <person name="Vidigal T.H.D.A."/>
            <person name="Brescovit A.D."/>
            <person name="Santos A.J."/>
        </authorList>
    </citation>
    <scope>NUCLEOTIDE SEQUENCE</scope>
    <source>
        <tissue evidence="4">Shoot tissue taken approximately 20 cm above the soil surface</tissue>
    </source>
</reference>
<proteinExistence type="inferred from homology"/>
<dbReference type="AlphaFoldDB" id="A0A0A9HY31"/>
<dbReference type="InterPro" id="IPR002048">
    <property type="entry name" value="EF_hand_dom"/>
</dbReference>
<feature type="domain" description="EF-hand" evidence="3">
    <location>
        <begin position="16"/>
        <end position="51"/>
    </location>
</feature>
<accession>A0A0A9HY31</accession>
<dbReference type="EMBL" id="GBRH01160063">
    <property type="protein sequence ID" value="JAE37833.1"/>
    <property type="molecule type" value="Transcribed_RNA"/>
</dbReference>
<evidence type="ECO:0000313" key="4">
    <source>
        <dbReference type="EMBL" id="JAE37833.1"/>
    </source>
</evidence>
<dbReference type="GO" id="GO:0004497">
    <property type="term" value="F:monooxygenase activity"/>
    <property type="evidence" value="ECO:0007669"/>
    <property type="project" value="TreeGrafter"/>
</dbReference>
<feature type="transmembrane region" description="Helical" evidence="2">
    <location>
        <begin position="47"/>
        <end position="66"/>
    </location>
</feature>
<protein>
    <recommendedName>
        <fullName evidence="3">EF-hand domain-containing protein</fullName>
    </recommendedName>
</protein>
<dbReference type="PANTHER" id="PTHR31495:SF1">
    <property type="entry name" value="INACTIVE PEROXYGENASE-LIKE PROTEIN-RELATED"/>
    <property type="match status" value="1"/>
</dbReference>
<dbReference type="Pfam" id="PF05042">
    <property type="entry name" value="Caleosin"/>
    <property type="match status" value="1"/>
</dbReference>
<sequence>MKDKQEPSSMADVYSGELTPLQRHVAFFDRNKDGIISPAETYEGFRAIGAGVALSAGAAVFINGLLGPKTKPENEKTPPFKFPIYVKNIHKGKHGSDTGVYDSHGRYRYIQFSSLTIRMKTSGSRKVMPAA</sequence>
<dbReference type="PROSITE" id="PS50222">
    <property type="entry name" value="EF_HAND_2"/>
    <property type="match status" value="1"/>
</dbReference>
<organism evidence="4">
    <name type="scientific">Arundo donax</name>
    <name type="common">Giant reed</name>
    <name type="synonym">Donax arundinaceus</name>
    <dbReference type="NCBI Taxonomy" id="35708"/>
    <lineage>
        <taxon>Eukaryota</taxon>
        <taxon>Viridiplantae</taxon>
        <taxon>Streptophyta</taxon>
        <taxon>Embryophyta</taxon>
        <taxon>Tracheophyta</taxon>
        <taxon>Spermatophyta</taxon>
        <taxon>Magnoliopsida</taxon>
        <taxon>Liliopsida</taxon>
        <taxon>Poales</taxon>
        <taxon>Poaceae</taxon>
        <taxon>PACMAD clade</taxon>
        <taxon>Arundinoideae</taxon>
        <taxon>Arundineae</taxon>
        <taxon>Arundo</taxon>
    </lineage>
</organism>
<name>A0A0A9HY31_ARUDO</name>
<evidence type="ECO:0000256" key="1">
    <source>
        <dbReference type="ARBA" id="ARBA00006765"/>
    </source>
</evidence>
<keyword evidence="2" id="KW-1133">Transmembrane helix</keyword>
<evidence type="ECO:0000259" key="3">
    <source>
        <dbReference type="PROSITE" id="PS50222"/>
    </source>
</evidence>
<dbReference type="GO" id="GO:0005509">
    <property type="term" value="F:calcium ion binding"/>
    <property type="evidence" value="ECO:0007669"/>
    <property type="project" value="InterPro"/>
</dbReference>